<organism evidence="1 2">
    <name type="scientific">Diversispora epigaea</name>
    <dbReference type="NCBI Taxonomy" id="1348612"/>
    <lineage>
        <taxon>Eukaryota</taxon>
        <taxon>Fungi</taxon>
        <taxon>Fungi incertae sedis</taxon>
        <taxon>Mucoromycota</taxon>
        <taxon>Glomeromycotina</taxon>
        <taxon>Glomeromycetes</taxon>
        <taxon>Diversisporales</taxon>
        <taxon>Diversisporaceae</taxon>
        <taxon>Diversispora</taxon>
    </lineage>
</organism>
<dbReference type="AlphaFoldDB" id="A0A397JVY2"/>
<dbReference type="OrthoDB" id="73465at2759"/>
<sequence length="180" mass="20477">MHGLGILSSWSGNLDKNNITGLTPYSDYYNYQFFGFYENIFDRYVKFVRNNEKSTWTNYTYQLNMAVANGTSFNSYSEFVTAVKSSTQWKYAEYALTSATTDASLYFTPAEDTSWNEDIELESGLNPFKSGSSICHVSQKLNTTSDFLLTWSREPGITLEESIQIGGNYSSPIGPRIYLY</sequence>
<name>A0A397JVY2_9GLOM</name>
<evidence type="ECO:0000313" key="1">
    <source>
        <dbReference type="EMBL" id="RHZ89033.1"/>
    </source>
</evidence>
<comment type="caution">
    <text evidence="1">The sequence shown here is derived from an EMBL/GenBank/DDBJ whole genome shotgun (WGS) entry which is preliminary data.</text>
</comment>
<dbReference type="EMBL" id="PQFF01000017">
    <property type="protein sequence ID" value="RHZ89033.1"/>
    <property type="molecule type" value="Genomic_DNA"/>
</dbReference>
<protein>
    <submittedName>
        <fullName evidence="1">Uncharacterized protein</fullName>
    </submittedName>
</protein>
<keyword evidence="2" id="KW-1185">Reference proteome</keyword>
<evidence type="ECO:0000313" key="2">
    <source>
        <dbReference type="Proteomes" id="UP000266861"/>
    </source>
</evidence>
<gene>
    <name evidence="1" type="ORF">Glove_19g319</name>
</gene>
<dbReference type="Proteomes" id="UP000266861">
    <property type="component" value="Unassembled WGS sequence"/>
</dbReference>
<accession>A0A397JVY2</accession>
<proteinExistence type="predicted"/>
<reference evidence="1 2" key="1">
    <citation type="submission" date="2018-08" db="EMBL/GenBank/DDBJ databases">
        <title>Genome and evolution of the arbuscular mycorrhizal fungus Diversispora epigaea (formerly Glomus versiforme) and its bacterial endosymbionts.</title>
        <authorList>
            <person name="Sun X."/>
            <person name="Fei Z."/>
            <person name="Harrison M."/>
        </authorList>
    </citation>
    <scope>NUCLEOTIDE SEQUENCE [LARGE SCALE GENOMIC DNA]</scope>
    <source>
        <strain evidence="1 2">IT104</strain>
    </source>
</reference>